<sequence>MNYSIKFNFLLAVAVICAVYIVVVTGTATPRVVANNTLRTIAKRGNSVGELDEGTSSSMYNNQTAFQCGFKVCFSPTCIASWADTHGCKDSNQIDGICADIRDFSNTPYKEICGDSWMMVCEYTDAYIATFLWNGQRQLSATATKRDKLDTGYNSDAGKSCKYGMLVSDKYTGSFLYQDLLDNFRSMLDTIPVEGC</sequence>
<keyword evidence="1" id="KW-0472">Membrane</keyword>
<gene>
    <name evidence="2" type="ORF">QQS21_004858</name>
</gene>
<dbReference type="EMBL" id="JASWJB010000074">
    <property type="protein sequence ID" value="KAK2601623.1"/>
    <property type="molecule type" value="Genomic_DNA"/>
</dbReference>
<accession>A0AAJ0CQL3</accession>
<dbReference type="Proteomes" id="UP001251528">
    <property type="component" value="Unassembled WGS sequence"/>
</dbReference>
<keyword evidence="3" id="KW-1185">Reference proteome</keyword>
<keyword evidence="1" id="KW-0812">Transmembrane</keyword>
<dbReference type="AlphaFoldDB" id="A0AAJ0CQL3"/>
<organism evidence="2 3">
    <name type="scientific">Conoideocrella luteorostrata</name>
    <dbReference type="NCBI Taxonomy" id="1105319"/>
    <lineage>
        <taxon>Eukaryota</taxon>
        <taxon>Fungi</taxon>
        <taxon>Dikarya</taxon>
        <taxon>Ascomycota</taxon>
        <taxon>Pezizomycotina</taxon>
        <taxon>Sordariomycetes</taxon>
        <taxon>Hypocreomycetidae</taxon>
        <taxon>Hypocreales</taxon>
        <taxon>Clavicipitaceae</taxon>
        <taxon>Conoideocrella</taxon>
    </lineage>
</organism>
<comment type="caution">
    <text evidence="2">The sequence shown here is derived from an EMBL/GenBank/DDBJ whole genome shotgun (WGS) entry which is preliminary data.</text>
</comment>
<proteinExistence type="predicted"/>
<name>A0AAJ0CQL3_9HYPO</name>
<protein>
    <submittedName>
        <fullName evidence="2">Uncharacterized protein</fullName>
    </submittedName>
</protein>
<evidence type="ECO:0000256" key="1">
    <source>
        <dbReference type="SAM" id="Phobius"/>
    </source>
</evidence>
<evidence type="ECO:0000313" key="3">
    <source>
        <dbReference type="Proteomes" id="UP001251528"/>
    </source>
</evidence>
<keyword evidence="1" id="KW-1133">Transmembrane helix</keyword>
<evidence type="ECO:0000313" key="2">
    <source>
        <dbReference type="EMBL" id="KAK2601623.1"/>
    </source>
</evidence>
<reference evidence="2" key="1">
    <citation type="submission" date="2023-06" db="EMBL/GenBank/DDBJ databases">
        <title>Conoideocrella luteorostrata (Hypocreales: Clavicipitaceae), a potential biocontrol fungus for elongate hemlock scale in United States Christmas tree production areas.</title>
        <authorList>
            <person name="Barrett H."/>
            <person name="Lovett B."/>
            <person name="Macias A.M."/>
            <person name="Stajich J.E."/>
            <person name="Kasson M.T."/>
        </authorList>
    </citation>
    <scope>NUCLEOTIDE SEQUENCE</scope>
    <source>
        <strain evidence="2">ARSEF 14590</strain>
    </source>
</reference>
<feature type="transmembrane region" description="Helical" evidence="1">
    <location>
        <begin position="7"/>
        <end position="28"/>
    </location>
</feature>